<feature type="compositionally biased region" description="Low complexity" evidence="2">
    <location>
        <begin position="361"/>
        <end position="397"/>
    </location>
</feature>
<feature type="region of interest" description="Disordered" evidence="2">
    <location>
        <begin position="330"/>
        <end position="413"/>
    </location>
</feature>
<feature type="region of interest" description="Disordered" evidence="2">
    <location>
        <begin position="105"/>
        <end position="140"/>
    </location>
</feature>
<feature type="compositionally biased region" description="Basic residues" evidence="2">
    <location>
        <begin position="115"/>
        <end position="128"/>
    </location>
</feature>
<keyword evidence="5" id="KW-1185">Reference proteome</keyword>
<evidence type="ECO:0000313" key="4">
    <source>
        <dbReference type="EMBL" id="KAF2665351.1"/>
    </source>
</evidence>
<evidence type="ECO:0000313" key="5">
    <source>
        <dbReference type="Proteomes" id="UP000799302"/>
    </source>
</evidence>
<gene>
    <name evidence="4" type="ORF">BT63DRAFT_62463</name>
</gene>
<dbReference type="PANTHER" id="PTHR22306:SF2">
    <property type="entry name" value="CHROMOSOME 7 OPEN READING FRAME 50"/>
    <property type="match status" value="1"/>
</dbReference>
<keyword evidence="1" id="KW-0175">Coiled coil</keyword>
<dbReference type="OrthoDB" id="10261563at2759"/>
<dbReference type="AlphaFoldDB" id="A0A6A6U168"/>
<organism evidence="4 5">
    <name type="scientific">Microthyrium microscopicum</name>
    <dbReference type="NCBI Taxonomy" id="703497"/>
    <lineage>
        <taxon>Eukaryota</taxon>
        <taxon>Fungi</taxon>
        <taxon>Dikarya</taxon>
        <taxon>Ascomycota</taxon>
        <taxon>Pezizomycotina</taxon>
        <taxon>Dothideomycetes</taxon>
        <taxon>Dothideomycetes incertae sedis</taxon>
        <taxon>Microthyriales</taxon>
        <taxon>Microthyriaceae</taxon>
        <taxon>Microthyrium</taxon>
    </lineage>
</organism>
<evidence type="ECO:0000256" key="2">
    <source>
        <dbReference type="SAM" id="MobiDB-lite"/>
    </source>
</evidence>
<name>A0A6A6U168_9PEZI</name>
<dbReference type="Pfam" id="PF10180">
    <property type="entry name" value="WKF"/>
    <property type="match status" value="1"/>
</dbReference>
<feature type="domain" description="WKF" evidence="3">
    <location>
        <begin position="144"/>
        <end position="207"/>
    </location>
</feature>
<evidence type="ECO:0000256" key="1">
    <source>
        <dbReference type="SAM" id="Coils"/>
    </source>
</evidence>
<dbReference type="Proteomes" id="UP000799302">
    <property type="component" value="Unassembled WGS sequence"/>
</dbReference>
<dbReference type="InterPro" id="IPR019327">
    <property type="entry name" value="WKF"/>
</dbReference>
<dbReference type="EMBL" id="MU004240">
    <property type="protein sequence ID" value="KAF2665351.1"/>
    <property type="molecule type" value="Genomic_DNA"/>
</dbReference>
<evidence type="ECO:0000259" key="3">
    <source>
        <dbReference type="Pfam" id="PF10180"/>
    </source>
</evidence>
<feature type="coiled-coil region" evidence="1">
    <location>
        <begin position="224"/>
        <end position="258"/>
    </location>
</feature>
<reference evidence="4" key="1">
    <citation type="journal article" date="2020" name="Stud. Mycol.">
        <title>101 Dothideomycetes genomes: a test case for predicting lifestyles and emergence of pathogens.</title>
        <authorList>
            <person name="Haridas S."/>
            <person name="Albert R."/>
            <person name="Binder M."/>
            <person name="Bloem J."/>
            <person name="Labutti K."/>
            <person name="Salamov A."/>
            <person name="Andreopoulos B."/>
            <person name="Baker S."/>
            <person name="Barry K."/>
            <person name="Bills G."/>
            <person name="Bluhm B."/>
            <person name="Cannon C."/>
            <person name="Castanera R."/>
            <person name="Culley D."/>
            <person name="Daum C."/>
            <person name="Ezra D."/>
            <person name="Gonzalez J."/>
            <person name="Henrissat B."/>
            <person name="Kuo A."/>
            <person name="Liang C."/>
            <person name="Lipzen A."/>
            <person name="Lutzoni F."/>
            <person name="Magnuson J."/>
            <person name="Mondo S."/>
            <person name="Nolan M."/>
            <person name="Ohm R."/>
            <person name="Pangilinan J."/>
            <person name="Park H.-J."/>
            <person name="Ramirez L."/>
            <person name="Alfaro M."/>
            <person name="Sun H."/>
            <person name="Tritt A."/>
            <person name="Yoshinaga Y."/>
            <person name="Zwiers L.-H."/>
            <person name="Turgeon B."/>
            <person name="Goodwin S."/>
            <person name="Spatafora J."/>
            <person name="Crous P."/>
            <person name="Grigoriev I."/>
        </authorList>
    </citation>
    <scope>NUCLEOTIDE SEQUENCE</scope>
    <source>
        <strain evidence="4">CBS 115976</strain>
    </source>
</reference>
<feature type="region of interest" description="Disordered" evidence="2">
    <location>
        <begin position="26"/>
        <end position="73"/>
    </location>
</feature>
<protein>
    <recommendedName>
        <fullName evidence="3">WKF domain-containing protein</fullName>
    </recommendedName>
</protein>
<accession>A0A6A6U168</accession>
<dbReference type="PANTHER" id="PTHR22306">
    <property type="entry name" value="CHROMOSOME 7 OPEN READING FRAME 50"/>
    <property type="match status" value="1"/>
</dbReference>
<sequence>MTVTTASPGPRIPAWKRIGLKLASNDAPQKRKLDEAVAVGTGERSSGTERPLKKRKSVQFADDSKADDGNSTGALLRNYLDHQQGGHGEFTESEAAEFNDLKSHPANLEAGTTKPSHHLSKKKSRNTIKKGNSADPNDTPEYLAYLTRFDTDRPNWKFNKHCQTQLLKFAFVDKRLPLDHFEAFVNYVEGLQGQAAKQKLIQEAQEILEETKEVIEPEEAAELSDDMEDSKARKEARIAALKRQLMGTKIRIREAQDKEDSKSVEFQMKVAKRKRAEIVLRALDAAMARIVPPKVVANEEHLRGKKIIFPNEDGPVTKKRRLRLRNVRTGLPDDDVSSVSSIDSDLPTKLAKRGSTKVKDSGSSSGNGSSNESGADSDSSSSESGTSSGSDGSSGSDSDGDSSDNDSSDSGSE</sequence>
<proteinExistence type="predicted"/>
<feature type="compositionally biased region" description="Acidic residues" evidence="2">
    <location>
        <begin position="398"/>
        <end position="413"/>
    </location>
</feature>